<dbReference type="GO" id="GO:0016787">
    <property type="term" value="F:hydrolase activity"/>
    <property type="evidence" value="ECO:0007669"/>
    <property type="project" value="UniProtKB-KW"/>
</dbReference>
<dbReference type="PANTHER" id="PTHR47961:SF6">
    <property type="entry name" value="DNA-DIRECTED DNA POLYMERASE"/>
    <property type="match status" value="1"/>
</dbReference>
<accession>A0A0M9VTI1</accession>
<comment type="catalytic activity">
    <reaction evidence="5">
        <text>ATP + H2O = ADP + phosphate + H(+)</text>
        <dbReference type="Rhea" id="RHEA:13065"/>
        <dbReference type="ChEBI" id="CHEBI:15377"/>
        <dbReference type="ChEBI" id="CHEBI:15378"/>
        <dbReference type="ChEBI" id="CHEBI:30616"/>
        <dbReference type="ChEBI" id="CHEBI:43474"/>
        <dbReference type="ChEBI" id="CHEBI:456216"/>
        <dbReference type="EC" id="5.6.2.4"/>
    </reaction>
</comment>
<feature type="domain" description="DUF7898" evidence="10">
    <location>
        <begin position="683"/>
        <end position="762"/>
    </location>
</feature>
<dbReference type="Pfam" id="PF21099">
    <property type="entry name" value="POLQ_helical"/>
    <property type="match status" value="1"/>
</dbReference>
<dbReference type="SUPFAM" id="SSF52540">
    <property type="entry name" value="P-loop containing nucleoside triphosphate hydrolases"/>
    <property type="match status" value="1"/>
</dbReference>
<dbReference type="OrthoDB" id="2320933at2759"/>
<dbReference type="GO" id="GO:0003676">
    <property type="term" value="F:nucleic acid binding"/>
    <property type="evidence" value="ECO:0007669"/>
    <property type="project" value="InterPro"/>
</dbReference>
<feature type="region of interest" description="Disordered" evidence="6">
    <location>
        <begin position="27"/>
        <end position="62"/>
    </location>
</feature>
<dbReference type="Gene3D" id="1.10.3380.20">
    <property type="match status" value="1"/>
</dbReference>
<evidence type="ECO:0000256" key="5">
    <source>
        <dbReference type="ARBA" id="ARBA00048988"/>
    </source>
</evidence>
<gene>
    <name evidence="11" type="ORF">ESCO_000797</name>
</gene>
<proteinExistence type="predicted"/>
<evidence type="ECO:0000259" key="7">
    <source>
        <dbReference type="Pfam" id="PF00270"/>
    </source>
</evidence>
<feature type="domain" description="POLQ-like helical" evidence="9">
    <location>
        <begin position="516"/>
        <end position="677"/>
    </location>
</feature>
<organism evidence="11 12">
    <name type="scientific">Escovopsis weberi</name>
    <dbReference type="NCBI Taxonomy" id="150374"/>
    <lineage>
        <taxon>Eukaryota</taxon>
        <taxon>Fungi</taxon>
        <taxon>Dikarya</taxon>
        <taxon>Ascomycota</taxon>
        <taxon>Pezizomycotina</taxon>
        <taxon>Sordariomycetes</taxon>
        <taxon>Hypocreomycetidae</taxon>
        <taxon>Hypocreales</taxon>
        <taxon>Hypocreaceae</taxon>
        <taxon>Escovopsis</taxon>
    </lineage>
</organism>
<keyword evidence="3" id="KW-0347">Helicase</keyword>
<dbReference type="EMBL" id="LGSR01000020">
    <property type="protein sequence ID" value="KOS18825.1"/>
    <property type="molecule type" value="Genomic_DNA"/>
</dbReference>
<keyword evidence="1" id="KW-0547">Nucleotide-binding</keyword>
<dbReference type="Gene3D" id="3.40.50.300">
    <property type="entry name" value="P-loop containing nucleotide triphosphate hydrolases"/>
    <property type="match status" value="3"/>
</dbReference>
<dbReference type="InterPro" id="IPR050474">
    <property type="entry name" value="Hel308_SKI2-like"/>
</dbReference>
<dbReference type="GO" id="GO:0005524">
    <property type="term" value="F:ATP binding"/>
    <property type="evidence" value="ECO:0007669"/>
    <property type="project" value="UniProtKB-KW"/>
</dbReference>
<keyword evidence="12" id="KW-1185">Reference proteome</keyword>
<dbReference type="InterPro" id="IPR011545">
    <property type="entry name" value="DEAD/DEAH_box_helicase_dom"/>
</dbReference>
<evidence type="ECO:0000259" key="9">
    <source>
        <dbReference type="Pfam" id="PF21099"/>
    </source>
</evidence>
<dbReference type="Pfam" id="PF00270">
    <property type="entry name" value="DEAD"/>
    <property type="match status" value="1"/>
</dbReference>
<protein>
    <submittedName>
        <fullName evidence="11">DNA polymerase theta</fullName>
    </submittedName>
</protein>
<evidence type="ECO:0000256" key="6">
    <source>
        <dbReference type="SAM" id="MobiDB-lite"/>
    </source>
</evidence>
<reference evidence="11 12" key="1">
    <citation type="submission" date="2015-07" db="EMBL/GenBank/DDBJ databases">
        <title>The genome of the fungus Escovopsis weberi, a specialized disease agent of ant agriculture.</title>
        <authorList>
            <person name="de Man T.J."/>
            <person name="Stajich J.E."/>
            <person name="Kubicek C.P."/>
            <person name="Chenthamara K."/>
            <person name="Atanasova L."/>
            <person name="Druzhinina I.S."/>
            <person name="Birnbaum S."/>
            <person name="Barribeau S.M."/>
            <person name="Teiling C."/>
            <person name="Suen G."/>
            <person name="Currie C."/>
            <person name="Gerardo N.M."/>
        </authorList>
    </citation>
    <scope>NUCLEOTIDE SEQUENCE [LARGE SCALE GENOMIC DNA]</scope>
</reference>
<dbReference type="Pfam" id="PF25453">
    <property type="entry name" value="DUF7898"/>
    <property type="match status" value="1"/>
</dbReference>
<dbReference type="Pfam" id="PF20470">
    <property type="entry name" value="HTH_61"/>
    <property type="match status" value="1"/>
</dbReference>
<dbReference type="GO" id="GO:0043138">
    <property type="term" value="F:3'-5' DNA helicase activity"/>
    <property type="evidence" value="ECO:0007669"/>
    <property type="project" value="UniProtKB-EC"/>
</dbReference>
<name>A0A0M9VTI1_ESCWE</name>
<evidence type="ECO:0000256" key="3">
    <source>
        <dbReference type="ARBA" id="ARBA00022806"/>
    </source>
</evidence>
<feature type="domain" description="DNA polymerase theta-like helix-turn-helix" evidence="8">
    <location>
        <begin position="400"/>
        <end position="490"/>
    </location>
</feature>
<evidence type="ECO:0000259" key="8">
    <source>
        <dbReference type="Pfam" id="PF20470"/>
    </source>
</evidence>
<evidence type="ECO:0000313" key="11">
    <source>
        <dbReference type="EMBL" id="KOS18825.1"/>
    </source>
</evidence>
<evidence type="ECO:0000313" key="12">
    <source>
        <dbReference type="Proteomes" id="UP000053831"/>
    </source>
</evidence>
<feature type="domain" description="DEAD/DEAH-box helicase" evidence="7">
    <location>
        <begin position="165"/>
        <end position="219"/>
    </location>
</feature>
<dbReference type="InterPro" id="IPR027417">
    <property type="entry name" value="P-loop_NTPase"/>
</dbReference>
<dbReference type="SUPFAM" id="SSF158702">
    <property type="entry name" value="Sec63 N-terminal domain-like"/>
    <property type="match status" value="1"/>
</dbReference>
<dbReference type="STRING" id="150374.A0A0M9VTI1"/>
<keyword evidence="4" id="KW-0067">ATP-binding</keyword>
<keyword evidence="2" id="KW-0378">Hydrolase</keyword>
<dbReference type="InterPro" id="IPR046931">
    <property type="entry name" value="HTH_61"/>
</dbReference>
<dbReference type="InterPro" id="IPR048960">
    <property type="entry name" value="POLQ-like_helical"/>
</dbReference>
<evidence type="ECO:0000259" key="10">
    <source>
        <dbReference type="Pfam" id="PF25453"/>
    </source>
</evidence>
<dbReference type="InterPro" id="IPR057220">
    <property type="entry name" value="DUF7898"/>
</dbReference>
<comment type="caution">
    <text evidence="11">The sequence shown here is derived from an EMBL/GenBank/DDBJ whole genome shotgun (WGS) entry which is preliminary data.</text>
</comment>
<dbReference type="PANTHER" id="PTHR47961">
    <property type="entry name" value="DNA POLYMERASE THETA, PUTATIVE (AFU_ORTHOLOGUE AFUA_1G05260)-RELATED"/>
    <property type="match status" value="1"/>
</dbReference>
<dbReference type="FunFam" id="1.10.3380.20:FF:000005">
    <property type="entry name" value="DNA-directed DNA polymerase theta, putative"/>
    <property type="match status" value="1"/>
</dbReference>
<evidence type="ECO:0000256" key="4">
    <source>
        <dbReference type="ARBA" id="ARBA00022840"/>
    </source>
</evidence>
<evidence type="ECO:0000256" key="1">
    <source>
        <dbReference type="ARBA" id="ARBA00022741"/>
    </source>
</evidence>
<evidence type="ECO:0000256" key="2">
    <source>
        <dbReference type="ARBA" id="ARBA00022801"/>
    </source>
</evidence>
<dbReference type="AlphaFoldDB" id="A0A0M9VTI1"/>
<sequence length="773" mass="85195">MESMRGLTHKTSMQAAREWQASLGVPLVAGQKRRPPSPTLQDHGHRRFARGSRSIADPAPDPEGLVRFQRAIALPLVPTQLRASRIVDGRADADAPGAGAPVREVSEYTQRRQFAATPSSTMDPELDLAHPIYGLPTQLVENFASLGIRQIYPWQKNCLKGPGLLDGTKNLVYCAPTGGGKSLVADLLILKRVMGEPGTKALLILPYVALVQEKANMLINTAIEDCSVSQLRAVVLDELHMVDDDHRGYLLELIGTKLLALEQPIQIVGMIALAHETVLTGYGVLLFAGSRGMCEADARVISRVMPQHHEVDPDVMDKRMDLLGELRSLSSGVDPVLEETAGLTSEERDLISAAYGKGVLLVPARRVILHNARMGREFVGPAMLRQMRGRAGRQGKAPVGETYLCCRPEDLENVLDLVYADIPEVASCINSENKRVQRAILEVVAIRLATSREALSEYFSTSLLSFTNDDQFVEHCLETGLAELVSLGLLAPEGDYGSSYSATKLGKAIVASSVDPFDGVFIHAELAKSLKAFVMDGEMHILYLFTPVQDFGVVVNWQIFRKEMDRLDESGFRVLRFLGIKPTAISRLAQGASLKESSQEEKDLARMYRRLYLAFQLRDLCNEMPIHSVAKKYDVPRGSVQSLSQTCQGFAAGMIKFCEHMEWGMMAAALEHFSDRLMAGARTDLLLLAKIPFIKSRTARVFWENGYRSVGAIANADPKELVTVLLQAQPNKLRVPRQDEGKVLEKLHIKANVISAAANRLWQAQLQAEMAEE</sequence>
<dbReference type="Proteomes" id="UP000053831">
    <property type="component" value="Unassembled WGS sequence"/>
</dbReference>